<sequence>MIVNNFLAMRRIGEIRHERMTPELICDIHRLVTDGTLDTAETAGRIQLPGEQRVVVVDHLGEVLHEPPAAVELPRRLERLCEFANATTDGAYVPPVVRAIVIHFMLAYDHPFADGNGRTARALFYWSMLNQEYWLTEFVSISRLLKKAPSKYARSFLHSEHDEGDLTYFIIYQLEILQRAIKDLIAYLDRKSAETKRFQEALAGRASDFSHRQVAVLQRAIAHPPTHFTVQSHATSHKVAIQTARNDLRDLEGRGLLVRIAQGRGYAWTAPANLADLLSG</sequence>
<dbReference type="Gene3D" id="1.10.3290.10">
    <property type="entry name" value="Fido-like domain"/>
    <property type="match status" value="1"/>
</dbReference>
<dbReference type="InterPro" id="IPR003812">
    <property type="entry name" value="Fido"/>
</dbReference>
<dbReference type="PANTHER" id="PTHR13504">
    <property type="entry name" value="FIDO DOMAIN-CONTAINING PROTEIN DDB_G0283145"/>
    <property type="match status" value="1"/>
</dbReference>
<feature type="binding site" evidence="2">
    <location>
        <begin position="56"/>
        <end position="59"/>
    </location>
    <ligand>
        <name>ATP</name>
        <dbReference type="ChEBI" id="CHEBI:30616"/>
    </ligand>
</feature>
<dbReference type="PROSITE" id="PS51459">
    <property type="entry name" value="FIDO"/>
    <property type="match status" value="1"/>
</dbReference>
<dbReference type="GO" id="GO:0005524">
    <property type="term" value="F:ATP binding"/>
    <property type="evidence" value="ECO:0007669"/>
    <property type="project" value="UniProtKB-KW"/>
</dbReference>
<evidence type="ECO:0000256" key="2">
    <source>
        <dbReference type="PIRSR" id="PIRSR640198-2"/>
    </source>
</evidence>
<dbReference type="PANTHER" id="PTHR13504:SF38">
    <property type="entry name" value="FIDO DOMAIN-CONTAINING PROTEIN"/>
    <property type="match status" value="1"/>
</dbReference>
<keyword evidence="5" id="KW-1185">Reference proteome</keyword>
<dbReference type="RefSeq" id="WP_170316856.1">
    <property type="nucleotide sequence ID" value="NZ_BAAABN010000020.1"/>
</dbReference>
<proteinExistence type="predicted"/>
<dbReference type="InterPro" id="IPR036597">
    <property type="entry name" value="Fido-like_dom_sf"/>
</dbReference>
<keyword evidence="2" id="KW-0547">Nucleotide-binding</keyword>
<feature type="binding site" evidence="2">
    <location>
        <begin position="114"/>
        <end position="121"/>
    </location>
    <ligand>
        <name>ATP</name>
        <dbReference type="ChEBI" id="CHEBI:30616"/>
    </ligand>
</feature>
<dbReference type="AlphaFoldDB" id="A0A5M3VSQ6"/>
<protein>
    <recommendedName>
        <fullName evidence="3">Fido domain-containing protein</fullName>
    </recommendedName>
</protein>
<keyword evidence="2" id="KW-0067">ATP-binding</keyword>
<evidence type="ECO:0000256" key="1">
    <source>
        <dbReference type="PIRSR" id="PIRSR640198-1"/>
    </source>
</evidence>
<evidence type="ECO:0000259" key="3">
    <source>
        <dbReference type="PROSITE" id="PS51459"/>
    </source>
</evidence>
<dbReference type="Proteomes" id="UP000334990">
    <property type="component" value="Unassembled WGS sequence"/>
</dbReference>
<name>A0A5M3VSQ6_9ACTN</name>
<evidence type="ECO:0000313" key="4">
    <source>
        <dbReference type="EMBL" id="GER99784.1"/>
    </source>
</evidence>
<evidence type="ECO:0000313" key="5">
    <source>
        <dbReference type="Proteomes" id="UP000334990"/>
    </source>
</evidence>
<dbReference type="EMBL" id="BLAD01000041">
    <property type="protein sequence ID" value="GER99784.1"/>
    <property type="molecule type" value="Genomic_DNA"/>
</dbReference>
<feature type="domain" description="Fido" evidence="3">
    <location>
        <begin position="20"/>
        <end position="175"/>
    </location>
</feature>
<accession>A0A5M3VSQ6</accession>
<dbReference type="Pfam" id="PF02661">
    <property type="entry name" value="Fic"/>
    <property type="match status" value="1"/>
</dbReference>
<dbReference type="SUPFAM" id="SSF140931">
    <property type="entry name" value="Fic-like"/>
    <property type="match status" value="1"/>
</dbReference>
<gene>
    <name evidence="4" type="ORF">Acor_18480</name>
</gene>
<dbReference type="InterPro" id="IPR040198">
    <property type="entry name" value="Fido_containing"/>
</dbReference>
<organism evidence="4 5">
    <name type="scientific">Acrocarpospora corrugata</name>
    <dbReference type="NCBI Taxonomy" id="35763"/>
    <lineage>
        <taxon>Bacteria</taxon>
        <taxon>Bacillati</taxon>
        <taxon>Actinomycetota</taxon>
        <taxon>Actinomycetes</taxon>
        <taxon>Streptosporangiales</taxon>
        <taxon>Streptosporangiaceae</taxon>
        <taxon>Acrocarpospora</taxon>
    </lineage>
</organism>
<feature type="active site" evidence="1">
    <location>
        <position position="110"/>
    </location>
</feature>
<reference evidence="4 5" key="1">
    <citation type="submission" date="2019-10" db="EMBL/GenBank/DDBJ databases">
        <title>Whole genome shotgun sequence of Acrocarpospora corrugata NBRC 13972.</title>
        <authorList>
            <person name="Ichikawa N."/>
            <person name="Kimura A."/>
            <person name="Kitahashi Y."/>
            <person name="Komaki H."/>
            <person name="Oguchi A."/>
        </authorList>
    </citation>
    <scope>NUCLEOTIDE SEQUENCE [LARGE SCALE GENOMIC DNA]</scope>
    <source>
        <strain evidence="4 5">NBRC 13972</strain>
    </source>
</reference>
<comment type="caution">
    <text evidence="4">The sequence shown here is derived from an EMBL/GenBank/DDBJ whole genome shotgun (WGS) entry which is preliminary data.</text>
</comment>